<reference evidence="3 4" key="1">
    <citation type="submission" date="2024-01" db="EMBL/GenBank/DDBJ databases">
        <title>The genome of the rayed Mediterranean limpet Patella caerulea (Linnaeus, 1758).</title>
        <authorList>
            <person name="Anh-Thu Weber A."/>
            <person name="Halstead-Nussloch G."/>
        </authorList>
    </citation>
    <scope>NUCLEOTIDE SEQUENCE [LARGE SCALE GENOMIC DNA]</scope>
    <source>
        <strain evidence="3">AATW-2023a</strain>
        <tissue evidence="3">Whole specimen</tissue>
    </source>
</reference>
<organism evidence="3 4">
    <name type="scientific">Patella caerulea</name>
    <name type="common">Rayed Mediterranean limpet</name>
    <dbReference type="NCBI Taxonomy" id="87958"/>
    <lineage>
        <taxon>Eukaryota</taxon>
        <taxon>Metazoa</taxon>
        <taxon>Spiralia</taxon>
        <taxon>Lophotrochozoa</taxon>
        <taxon>Mollusca</taxon>
        <taxon>Gastropoda</taxon>
        <taxon>Patellogastropoda</taxon>
        <taxon>Patelloidea</taxon>
        <taxon>Patellidae</taxon>
        <taxon>Patella</taxon>
    </lineage>
</organism>
<keyword evidence="2" id="KW-0812">Transmembrane</keyword>
<evidence type="ECO:0000313" key="3">
    <source>
        <dbReference type="EMBL" id="KAK6180100.1"/>
    </source>
</evidence>
<dbReference type="PANTHER" id="PTHR15717:SF2">
    <property type="entry name" value="EF-HAND CALCIUM-BINDING DOMAIN-CONTAINING PROTEIN 14"/>
    <property type="match status" value="1"/>
</dbReference>
<feature type="transmembrane region" description="Helical" evidence="2">
    <location>
        <begin position="62"/>
        <end position="86"/>
    </location>
</feature>
<dbReference type="PANTHER" id="PTHR15717">
    <property type="entry name" value="PROTEIN KIAA0494"/>
    <property type="match status" value="1"/>
</dbReference>
<evidence type="ECO:0000256" key="2">
    <source>
        <dbReference type="SAM" id="Phobius"/>
    </source>
</evidence>
<evidence type="ECO:0008006" key="5">
    <source>
        <dbReference type="Google" id="ProtNLM"/>
    </source>
</evidence>
<proteinExistence type="predicted"/>
<feature type="region of interest" description="Disordered" evidence="1">
    <location>
        <begin position="487"/>
        <end position="529"/>
    </location>
</feature>
<keyword evidence="4" id="KW-1185">Reference proteome</keyword>
<keyword evidence="2" id="KW-0472">Membrane</keyword>
<dbReference type="Gene3D" id="1.10.287.1490">
    <property type="match status" value="1"/>
</dbReference>
<dbReference type="Proteomes" id="UP001347796">
    <property type="component" value="Unassembled WGS sequence"/>
</dbReference>
<feature type="compositionally biased region" description="Polar residues" evidence="1">
    <location>
        <begin position="502"/>
        <end position="511"/>
    </location>
</feature>
<evidence type="ECO:0000313" key="4">
    <source>
        <dbReference type="Proteomes" id="UP001347796"/>
    </source>
</evidence>
<dbReference type="InterPro" id="IPR042352">
    <property type="entry name" value="EFCAB14"/>
</dbReference>
<feature type="compositionally biased region" description="Low complexity" evidence="1">
    <location>
        <begin position="222"/>
        <end position="231"/>
    </location>
</feature>
<keyword evidence="2" id="KW-1133">Transmembrane helix</keyword>
<feature type="region of interest" description="Disordered" evidence="1">
    <location>
        <begin position="13"/>
        <end position="38"/>
    </location>
</feature>
<evidence type="ECO:0000256" key="1">
    <source>
        <dbReference type="SAM" id="MobiDB-lite"/>
    </source>
</evidence>
<feature type="compositionally biased region" description="Basic and acidic residues" evidence="1">
    <location>
        <begin position="23"/>
        <end position="32"/>
    </location>
</feature>
<feature type="region of interest" description="Disordered" evidence="1">
    <location>
        <begin position="214"/>
        <end position="234"/>
    </location>
</feature>
<dbReference type="AlphaFoldDB" id="A0AAN8JP66"/>
<name>A0AAN8JP66_PATCE</name>
<feature type="region of interest" description="Disordered" evidence="1">
    <location>
        <begin position="413"/>
        <end position="439"/>
    </location>
</feature>
<sequence>MKKRRQLDALVSNGKLPRRKSKSGHELLRSNDSDSSEIEEFSSPFGKKGGCRFISCGTCSPCLVLIAFITLVACIVASAGLIWMHFELKRDLDNLRERLLTVESQNKQGGGDVVKLQTDLSAVNKSLETYKLLNTKLLTNLTSLDSKYKKLIDTSSTLQKSLENIRNLEKLSQIETLAETLAGYGSDLKNLKKELTAKTDDIIKRLTSLETANKGDVKKSDSSMTSSSSSTPEIAHLQQQIQSLNHDIDQMNTTLLQKYDHFNTTIAQKVSLLENSTLKLIQEINSKSTDSSVPAVKTQDGVKDKEMNVTGRVASLSNLTALVYNLQSNLSQLQTDHSMFYDINHTLDELKTQTVSSIQNLNVTVVKMNKEVDQLFTKLTDNTNKLHIVDKTVEGIKQYLGAKDNITSSSSLSTATSSSFITPPVTSVTPPVTSVTPPVTTESSKLIRIPNITTYNDLQTKYNKWSVGKPNQPVQLEDLRDFMKESSIPSSEAMKPYDKDNSGTYSLQEFSNALGLHPDTESDVPPDMN</sequence>
<accession>A0AAN8JP66</accession>
<gene>
    <name evidence="3" type="ORF">SNE40_012310</name>
</gene>
<dbReference type="EMBL" id="JAZGQO010000008">
    <property type="protein sequence ID" value="KAK6180100.1"/>
    <property type="molecule type" value="Genomic_DNA"/>
</dbReference>
<protein>
    <recommendedName>
        <fullName evidence="5">EF-hand calcium-binding domain-containing protein 14</fullName>
    </recommendedName>
</protein>
<comment type="caution">
    <text evidence="3">The sequence shown here is derived from an EMBL/GenBank/DDBJ whole genome shotgun (WGS) entry which is preliminary data.</text>
</comment>